<reference evidence="2" key="1">
    <citation type="journal article" date="2017" name="Int. J. Syst. Evol. Microbiol.">
        <title>Notoacmeibacter marinus gen. nov., sp. nov., isolated from the gut of a limpet and proposal of Notoacmeibacteraceae fam. nov. in the order Rhizobiales of the class Alphaproteobacteria.</title>
        <authorList>
            <person name="Huang Z."/>
            <person name="Guo F."/>
            <person name="Lai Q."/>
        </authorList>
    </citation>
    <scope>NUCLEOTIDE SEQUENCE [LARGE SCALE GENOMIC DNA]</scope>
    <source>
        <strain evidence="2">XMTR2A4</strain>
    </source>
</reference>
<sequence>MQQQFSAREVELILPTNRESLRERAKQLPVTRASAKGKRTTYTLKDLAVFWIAQKLSERGLTTPVAIDMAVSAEKHFIQVMVDDESGTRWWMTCALQPDKMGRYDVAITSNTVEALTVVEHHPGAAVISLTDLLKELFARILAHEEAKNAKR</sequence>
<gene>
    <name evidence="1" type="ORF">B7H23_12910</name>
</gene>
<comment type="caution">
    <text evidence="1">The sequence shown here is derived from an EMBL/GenBank/DDBJ whole genome shotgun (WGS) entry which is preliminary data.</text>
</comment>
<accession>A0A231UT68</accession>
<dbReference type="AlphaFoldDB" id="A0A231UT68"/>
<evidence type="ECO:0000313" key="1">
    <source>
        <dbReference type="EMBL" id="OXS99099.1"/>
    </source>
</evidence>
<keyword evidence="2" id="KW-1185">Reference proteome</keyword>
<proteinExistence type="predicted"/>
<dbReference type="EMBL" id="NBYO01000003">
    <property type="protein sequence ID" value="OXS99099.1"/>
    <property type="molecule type" value="Genomic_DNA"/>
</dbReference>
<name>A0A231UT68_9HYPH</name>
<organism evidence="1 2">
    <name type="scientific">Notoacmeibacter marinus</name>
    <dbReference type="NCBI Taxonomy" id="1876515"/>
    <lineage>
        <taxon>Bacteria</taxon>
        <taxon>Pseudomonadati</taxon>
        <taxon>Pseudomonadota</taxon>
        <taxon>Alphaproteobacteria</taxon>
        <taxon>Hyphomicrobiales</taxon>
        <taxon>Notoacmeibacteraceae</taxon>
        <taxon>Notoacmeibacter</taxon>
    </lineage>
</organism>
<dbReference type="RefSeq" id="WP_094077888.1">
    <property type="nucleotide sequence ID" value="NZ_NBYO01000003.1"/>
</dbReference>
<protein>
    <submittedName>
        <fullName evidence="1">Uncharacterized protein</fullName>
    </submittedName>
</protein>
<evidence type="ECO:0000313" key="2">
    <source>
        <dbReference type="Proteomes" id="UP000215405"/>
    </source>
</evidence>
<dbReference type="Proteomes" id="UP000215405">
    <property type="component" value="Unassembled WGS sequence"/>
</dbReference>